<dbReference type="RefSeq" id="XP_018756259.1">
    <property type="nucleotide sequence ID" value="XM_018898385.1"/>
</dbReference>
<dbReference type="PROSITE" id="PS50088">
    <property type="entry name" value="ANK_REPEAT"/>
    <property type="match status" value="1"/>
</dbReference>
<accession>W7MES9</accession>
<dbReference type="VEuPathDB" id="FungiDB:FVEG_09399"/>
<evidence type="ECO:0000256" key="4">
    <source>
        <dbReference type="SAM" id="MobiDB-lite"/>
    </source>
</evidence>
<feature type="compositionally biased region" description="Low complexity" evidence="4">
    <location>
        <begin position="271"/>
        <end position="280"/>
    </location>
</feature>
<proteinExistence type="predicted"/>
<name>W7MES9_GIBM7</name>
<feature type="region of interest" description="Disordered" evidence="4">
    <location>
        <begin position="252"/>
        <end position="280"/>
    </location>
</feature>
<dbReference type="AlphaFoldDB" id="W7MES9"/>
<evidence type="ECO:0000256" key="1">
    <source>
        <dbReference type="ARBA" id="ARBA00022737"/>
    </source>
</evidence>
<reference evidence="5 6" key="1">
    <citation type="journal article" date="2010" name="Nature">
        <title>Comparative genomics reveals mobile pathogenicity chromosomes in Fusarium.</title>
        <authorList>
            <person name="Ma L.J."/>
            <person name="van der Does H.C."/>
            <person name="Borkovich K.A."/>
            <person name="Coleman J.J."/>
            <person name="Daboussi M.J."/>
            <person name="Di Pietro A."/>
            <person name="Dufresne M."/>
            <person name="Freitag M."/>
            <person name="Grabherr M."/>
            <person name="Henrissat B."/>
            <person name="Houterman P.M."/>
            <person name="Kang S."/>
            <person name="Shim W.B."/>
            <person name="Woloshuk C."/>
            <person name="Xie X."/>
            <person name="Xu J.R."/>
            <person name="Antoniw J."/>
            <person name="Baker S.E."/>
            <person name="Bluhm B.H."/>
            <person name="Breakspear A."/>
            <person name="Brown D.W."/>
            <person name="Butchko R.A."/>
            <person name="Chapman S."/>
            <person name="Coulson R."/>
            <person name="Coutinho P.M."/>
            <person name="Danchin E.G."/>
            <person name="Diener A."/>
            <person name="Gale L.R."/>
            <person name="Gardiner D.M."/>
            <person name="Goff S."/>
            <person name="Hammond-Kosack K.E."/>
            <person name="Hilburn K."/>
            <person name="Hua-Van A."/>
            <person name="Jonkers W."/>
            <person name="Kazan K."/>
            <person name="Kodira C.D."/>
            <person name="Koehrsen M."/>
            <person name="Kumar L."/>
            <person name="Lee Y.H."/>
            <person name="Li L."/>
            <person name="Manners J.M."/>
            <person name="Miranda-Saavedra D."/>
            <person name="Mukherjee M."/>
            <person name="Park G."/>
            <person name="Park J."/>
            <person name="Park S.Y."/>
            <person name="Proctor R.H."/>
            <person name="Regev A."/>
            <person name="Ruiz-Roldan M.C."/>
            <person name="Sain D."/>
            <person name="Sakthikumar S."/>
            <person name="Sykes S."/>
            <person name="Schwartz D.C."/>
            <person name="Turgeon B.G."/>
            <person name="Wapinski I."/>
            <person name="Yoder O."/>
            <person name="Young S."/>
            <person name="Zeng Q."/>
            <person name="Zhou S."/>
            <person name="Galagan J."/>
            <person name="Cuomo C.A."/>
            <person name="Kistler H.C."/>
            <person name="Rep M."/>
        </authorList>
    </citation>
    <scope>NUCLEOTIDE SEQUENCE [LARGE SCALE GENOMIC DNA]</scope>
    <source>
        <strain evidence="6">M3125 / FGSC 7600</strain>
    </source>
</reference>
<dbReference type="SMART" id="SM00248">
    <property type="entry name" value="ANK"/>
    <property type="match status" value="4"/>
</dbReference>
<evidence type="ECO:0000256" key="3">
    <source>
        <dbReference type="PROSITE-ProRule" id="PRU00023"/>
    </source>
</evidence>
<dbReference type="InterPro" id="IPR036770">
    <property type="entry name" value="Ankyrin_rpt-contain_sf"/>
</dbReference>
<dbReference type="KEGG" id="fvr:FVEG_09399"/>
<dbReference type="EMBL" id="CM000582">
    <property type="protein sequence ID" value="EWG50068.1"/>
    <property type="molecule type" value="Genomic_DNA"/>
</dbReference>
<keyword evidence="6" id="KW-1185">Reference proteome</keyword>
<dbReference type="EMBL" id="DS022253">
    <property type="protein sequence ID" value="EWG50068.1"/>
    <property type="molecule type" value="Genomic_DNA"/>
</dbReference>
<dbReference type="SUPFAM" id="SSF48403">
    <property type="entry name" value="Ankyrin repeat"/>
    <property type="match status" value="1"/>
</dbReference>
<keyword evidence="1" id="KW-0677">Repeat</keyword>
<protein>
    <submittedName>
        <fullName evidence="5">Uncharacterized protein</fullName>
    </submittedName>
</protein>
<sequence>MSGTLDAAGLALAATQLCFNLANGLYRLINEIKDASKDAKIMQDTLSSLHTRLDQVRALFDANVPQSPLEKDCRDSIDQTLEIINRDLLLLTGKLHIDVILEAKGIKRLEAWYVLQRKFRRDDITNIKERLAGSEEILQSHFLMLSIYVGYKTRDEVIHFKALLRPILEKLLFYATFTEERQRNQVAESRSIRRLQHAHGAGNILPEAESDQGYHDAFKRWSVKSKDMIMSIADLPWHQVSNSNYVPSIMNESRDGASAVPSTRDAEETAGPSPSSRLGLGLSCVEEVPDEPPEDTTEEILDWCKEQGYPVKASNFSHDRICEMAPSALKGTAPIHQAIKTNDMAVLEKMLLHDCNIEVRLEDGIQDLTPFLLACSELNAPAVKLLLAKGAKSDATDRTGKTGLHLCQSSKFEGRPVAKLLLKDPRAMALDVDAHDQFGMTAAHIAARVGDVRMLEYLLLDQHGKRVANANAQQQDGSTPLMVALKSNISNKKQVVDVLLRYSDLSVKNKNGEDAKKLAPREIRRHLDNKRPRRISESTTVVSGTSVETSEESCSGCKRHCPQLKDCKLALAESVFSPAWKRPLRKYSDDLSSMAVGSSSSIRQA</sequence>
<dbReference type="Proteomes" id="UP000009096">
    <property type="component" value="Chromosome 5"/>
</dbReference>
<organism evidence="5 6">
    <name type="scientific">Gibberella moniliformis (strain M3125 / FGSC 7600)</name>
    <name type="common">Maize ear and stalk rot fungus</name>
    <name type="synonym">Fusarium verticillioides</name>
    <dbReference type="NCBI Taxonomy" id="334819"/>
    <lineage>
        <taxon>Eukaryota</taxon>
        <taxon>Fungi</taxon>
        <taxon>Dikarya</taxon>
        <taxon>Ascomycota</taxon>
        <taxon>Pezizomycotina</taxon>
        <taxon>Sordariomycetes</taxon>
        <taxon>Hypocreomycetidae</taxon>
        <taxon>Hypocreales</taxon>
        <taxon>Nectriaceae</taxon>
        <taxon>Fusarium</taxon>
        <taxon>Fusarium fujikuroi species complex</taxon>
    </lineage>
</organism>
<keyword evidence="2 3" id="KW-0040">ANK repeat</keyword>
<evidence type="ECO:0000256" key="2">
    <source>
        <dbReference type="ARBA" id="ARBA00023043"/>
    </source>
</evidence>
<dbReference type="Gene3D" id="1.25.40.20">
    <property type="entry name" value="Ankyrin repeat-containing domain"/>
    <property type="match status" value="1"/>
</dbReference>
<dbReference type="PANTHER" id="PTHR24123">
    <property type="entry name" value="ANKYRIN REPEAT-CONTAINING"/>
    <property type="match status" value="1"/>
</dbReference>
<evidence type="ECO:0000313" key="6">
    <source>
        <dbReference type="Proteomes" id="UP000009096"/>
    </source>
</evidence>
<evidence type="ECO:0000313" key="5">
    <source>
        <dbReference type="EMBL" id="EWG50068.1"/>
    </source>
</evidence>
<dbReference type="GeneID" id="30067056"/>
<dbReference type="InterPro" id="IPR051165">
    <property type="entry name" value="Multifunctional_ANK_Repeat"/>
</dbReference>
<dbReference type="OrthoDB" id="539213at2759"/>
<dbReference type="InterPro" id="IPR002110">
    <property type="entry name" value="Ankyrin_rpt"/>
</dbReference>
<gene>
    <name evidence="5" type="ORF">FVEG_09399</name>
</gene>
<dbReference type="eggNOG" id="KOG4177">
    <property type="taxonomic scope" value="Eukaryota"/>
</dbReference>
<feature type="repeat" description="ANK" evidence="3">
    <location>
        <begin position="366"/>
        <end position="398"/>
    </location>
</feature>
<dbReference type="Pfam" id="PF12796">
    <property type="entry name" value="Ank_2"/>
    <property type="match status" value="1"/>
</dbReference>
<dbReference type="PANTHER" id="PTHR24123:SF33">
    <property type="entry name" value="PROTEIN HOS4"/>
    <property type="match status" value="1"/>
</dbReference>